<name>A0ABQ8JRW2_DERPT</name>
<keyword evidence="2" id="KW-1185">Reference proteome</keyword>
<reference evidence="1 2" key="1">
    <citation type="journal article" date="2018" name="J. Allergy Clin. Immunol.">
        <title>High-quality assembly of Dermatophagoides pteronyssinus genome and transcriptome reveals a wide range of novel allergens.</title>
        <authorList>
            <person name="Liu X.Y."/>
            <person name="Yang K.Y."/>
            <person name="Wang M.Q."/>
            <person name="Kwok J.S."/>
            <person name="Zeng X."/>
            <person name="Yang Z."/>
            <person name="Xiao X.J."/>
            <person name="Lau C.P."/>
            <person name="Li Y."/>
            <person name="Huang Z.M."/>
            <person name="Ba J.G."/>
            <person name="Yim A.K."/>
            <person name="Ouyang C.Y."/>
            <person name="Ngai S.M."/>
            <person name="Chan T.F."/>
            <person name="Leung E.L."/>
            <person name="Liu L."/>
            <person name="Liu Z.G."/>
            <person name="Tsui S.K."/>
        </authorList>
    </citation>
    <scope>NUCLEOTIDE SEQUENCE [LARGE SCALE GENOMIC DNA]</scope>
    <source>
        <strain evidence="1">Derp</strain>
    </source>
</reference>
<sequence length="40" mass="4520">MKNEQPTASTTISTVIDPVAVNIENINSVCFFMTIWDYLL</sequence>
<dbReference type="Proteomes" id="UP000887458">
    <property type="component" value="Unassembled WGS sequence"/>
</dbReference>
<evidence type="ECO:0000313" key="2">
    <source>
        <dbReference type="Proteomes" id="UP000887458"/>
    </source>
</evidence>
<protein>
    <submittedName>
        <fullName evidence="1">Uncharacterized protein</fullName>
    </submittedName>
</protein>
<accession>A0ABQ8JRW2</accession>
<comment type="caution">
    <text evidence="1">The sequence shown here is derived from an EMBL/GenBank/DDBJ whole genome shotgun (WGS) entry which is preliminary data.</text>
</comment>
<organism evidence="1 2">
    <name type="scientific">Dermatophagoides pteronyssinus</name>
    <name type="common">European house dust mite</name>
    <dbReference type="NCBI Taxonomy" id="6956"/>
    <lineage>
        <taxon>Eukaryota</taxon>
        <taxon>Metazoa</taxon>
        <taxon>Ecdysozoa</taxon>
        <taxon>Arthropoda</taxon>
        <taxon>Chelicerata</taxon>
        <taxon>Arachnida</taxon>
        <taxon>Acari</taxon>
        <taxon>Acariformes</taxon>
        <taxon>Sarcoptiformes</taxon>
        <taxon>Astigmata</taxon>
        <taxon>Psoroptidia</taxon>
        <taxon>Analgoidea</taxon>
        <taxon>Pyroglyphidae</taxon>
        <taxon>Dermatophagoidinae</taxon>
        <taxon>Dermatophagoides</taxon>
    </lineage>
</organism>
<dbReference type="EMBL" id="NJHN03000018">
    <property type="protein sequence ID" value="KAH9425344.1"/>
    <property type="molecule type" value="Genomic_DNA"/>
</dbReference>
<gene>
    <name evidence="1" type="ORF">DERP_005949</name>
</gene>
<evidence type="ECO:0000313" key="1">
    <source>
        <dbReference type="EMBL" id="KAH9425344.1"/>
    </source>
</evidence>
<proteinExistence type="predicted"/>
<reference evidence="1 2" key="2">
    <citation type="journal article" date="2022" name="Mol. Biol. Evol.">
        <title>Comparative Genomics Reveals Insights into the Divergent Evolution of Astigmatic Mites and Household Pest Adaptations.</title>
        <authorList>
            <person name="Xiong Q."/>
            <person name="Wan A.T."/>
            <person name="Liu X."/>
            <person name="Fung C.S."/>
            <person name="Xiao X."/>
            <person name="Malainual N."/>
            <person name="Hou J."/>
            <person name="Wang L."/>
            <person name="Wang M."/>
            <person name="Yang K.Y."/>
            <person name="Cui Y."/>
            <person name="Leung E.L."/>
            <person name="Nong W."/>
            <person name="Shin S.K."/>
            <person name="Au S.W."/>
            <person name="Jeong K.Y."/>
            <person name="Chew F.T."/>
            <person name="Hui J.H."/>
            <person name="Leung T.F."/>
            <person name="Tungtrongchitr A."/>
            <person name="Zhong N."/>
            <person name="Liu Z."/>
            <person name="Tsui S.K."/>
        </authorList>
    </citation>
    <scope>NUCLEOTIDE SEQUENCE [LARGE SCALE GENOMIC DNA]</scope>
    <source>
        <strain evidence="1">Derp</strain>
    </source>
</reference>